<accession>A0A814NMG0</accession>
<feature type="chain" id="PRO_5036225393" evidence="1">
    <location>
        <begin position="21"/>
        <end position="231"/>
    </location>
</feature>
<dbReference type="OrthoDB" id="9994690at2759"/>
<dbReference type="EMBL" id="CAJNOM010000304">
    <property type="protein sequence ID" value="CAF1339115.1"/>
    <property type="molecule type" value="Genomic_DNA"/>
</dbReference>
<keyword evidence="4" id="KW-1185">Reference proteome</keyword>
<dbReference type="EMBL" id="CAJNOI010000123">
    <property type="protein sequence ID" value="CAF1095769.1"/>
    <property type="molecule type" value="Genomic_DNA"/>
</dbReference>
<sequence length="231" mass="25007">MNIFYVILSIFILYTSIVQCNNITSDISNERAANYCYFCSNCPNPFDPSSAFVTEVYSKTGWCAMMTTDDSTYASYTRGIPPGGVCTVNGCSWKTMSGVYTRVCCCNQNLCNGASEPTTTLGPIGNTCYSCSTCPLPFDEHSSYVSEIYSATGWCAKKSLSNAVNAVVTRGAAELNLCISSGCTWRIIAEVNTLICCCRDYKCNTGVSTSKSTIALLSTSLIITIISRKSF</sequence>
<dbReference type="AlphaFoldDB" id="A0A814NMG0"/>
<evidence type="ECO:0000313" key="3">
    <source>
        <dbReference type="EMBL" id="CAF1339115.1"/>
    </source>
</evidence>
<comment type="caution">
    <text evidence="2">The sequence shown here is derived from an EMBL/GenBank/DDBJ whole genome shotgun (WGS) entry which is preliminary data.</text>
</comment>
<protein>
    <submittedName>
        <fullName evidence="2">Uncharacterized protein</fullName>
    </submittedName>
</protein>
<feature type="signal peptide" evidence="1">
    <location>
        <begin position="1"/>
        <end position="20"/>
    </location>
</feature>
<organism evidence="2 5">
    <name type="scientific">Adineta steineri</name>
    <dbReference type="NCBI Taxonomy" id="433720"/>
    <lineage>
        <taxon>Eukaryota</taxon>
        <taxon>Metazoa</taxon>
        <taxon>Spiralia</taxon>
        <taxon>Gnathifera</taxon>
        <taxon>Rotifera</taxon>
        <taxon>Eurotatoria</taxon>
        <taxon>Bdelloidea</taxon>
        <taxon>Adinetida</taxon>
        <taxon>Adinetidae</taxon>
        <taxon>Adineta</taxon>
    </lineage>
</organism>
<gene>
    <name evidence="2" type="ORF">BJG266_LOCUS21068</name>
    <name evidence="3" type="ORF">QVE165_LOCUS33336</name>
</gene>
<evidence type="ECO:0000313" key="5">
    <source>
        <dbReference type="Proteomes" id="UP000663877"/>
    </source>
</evidence>
<evidence type="ECO:0000313" key="2">
    <source>
        <dbReference type="EMBL" id="CAF1095769.1"/>
    </source>
</evidence>
<keyword evidence="1" id="KW-0732">Signal</keyword>
<name>A0A814NMG0_9BILA</name>
<reference evidence="2" key="1">
    <citation type="submission" date="2021-02" db="EMBL/GenBank/DDBJ databases">
        <authorList>
            <person name="Nowell W R."/>
        </authorList>
    </citation>
    <scope>NUCLEOTIDE SEQUENCE</scope>
</reference>
<dbReference type="Proteomes" id="UP000663877">
    <property type="component" value="Unassembled WGS sequence"/>
</dbReference>
<evidence type="ECO:0000313" key="4">
    <source>
        <dbReference type="Proteomes" id="UP000663832"/>
    </source>
</evidence>
<proteinExistence type="predicted"/>
<dbReference type="Proteomes" id="UP000663832">
    <property type="component" value="Unassembled WGS sequence"/>
</dbReference>
<evidence type="ECO:0000256" key="1">
    <source>
        <dbReference type="SAM" id="SignalP"/>
    </source>
</evidence>